<sequence>MNKCYKEDSARIEMITREKIRLLREKECREKTHTEFKAFLQKTKHKLERDAKRLCEIEEEIRKFVNPSEPLTTTHNPIKKVIPTPVHENKYKQLFERKYVERKYVEPYIFKKPGDSLLFQVVFFMVGTWILRYLCERT</sequence>
<reference evidence="2" key="1">
    <citation type="journal article" date="2020" name="Nature">
        <title>Giant virus diversity and host interactions through global metagenomics.</title>
        <authorList>
            <person name="Schulz F."/>
            <person name="Roux S."/>
            <person name="Paez-Espino D."/>
            <person name="Jungbluth S."/>
            <person name="Walsh D.A."/>
            <person name="Denef V.J."/>
            <person name="McMahon K.D."/>
            <person name="Konstantinidis K.T."/>
            <person name="Eloe-Fadrosh E.A."/>
            <person name="Kyrpides N.C."/>
            <person name="Woyke T."/>
        </authorList>
    </citation>
    <scope>NUCLEOTIDE SEQUENCE</scope>
    <source>
        <strain evidence="2">GVMAG-M-3300023184-161</strain>
    </source>
</reference>
<dbReference type="AlphaFoldDB" id="A0A6C0HPT3"/>
<keyword evidence="1" id="KW-1133">Transmembrane helix</keyword>
<feature type="transmembrane region" description="Helical" evidence="1">
    <location>
        <begin position="117"/>
        <end position="135"/>
    </location>
</feature>
<accession>A0A6C0HPT3</accession>
<name>A0A6C0HPT3_9ZZZZ</name>
<keyword evidence="1" id="KW-0472">Membrane</keyword>
<protein>
    <submittedName>
        <fullName evidence="2">Uncharacterized protein</fullName>
    </submittedName>
</protein>
<organism evidence="2">
    <name type="scientific">viral metagenome</name>
    <dbReference type="NCBI Taxonomy" id="1070528"/>
    <lineage>
        <taxon>unclassified sequences</taxon>
        <taxon>metagenomes</taxon>
        <taxon>organismal metagenomes</taxon>
    </lineage>
</organism>
<evidence type="ECO:0000313" key="2">
    <source>
        <dbReference type="EMBL" id="QHT82424.1"/>
    </source>
</evidence>
<evidence type="ECO:0000256" key="1">
    <source>
        <dbReference type="SAM" id="Phobius"/>
    </source>
</evidence>
<keyword evidence="1" id="KW-0812">Transmembrane</keyword>
<dbReference type="EMBL" id="MN739999">
    <property type="protein sequence ID" value="QHT82424.1"/>
    <property type="molecule type" value="Genomic_DNA"/>
</dbReference>
<proteinExistence type="predicted"/>